<organism evidence="1 2">
    <name type="scientific">Dyadobacter fermentans</name>
    <dbReference type="NCBI Taxonomy" id="94254"/>
    <lineage>
        <taxon>Bacteria</taxon>
        <taxon>Pseudomonadati</taxon>
        <taxon>Bacteroidota</taxon>
        <taxon>Cytophagia</taxon>
        <taxon>Cytophagales</taxon>
        <taxon>Spirosomataceae</taxon>
        <taxon>Dyadobacter</taxon>
    </lineage>
</organism>
<evidence type="ECO:0000313" key="1">
    <source>
        <dbReference type="EMBL" id="MDR6808178.1"/>
    </source>
</evidence>
<keyword evidence="2" id="KW-1185">Reference proteome</keyword>
<evidence type="ECO:0008006" key="3">
    <source>
        <dbReference type="Google" id="ProtNLM"/>
    </source>
</evidence>
<comment type="caution">
    <text evidence="1">The sequence shown here is derived from an EMBL/GenBank/DDBJ whole genome shotgun (WGS) entry which is preliminary data.</text>
</comment>
<dbReference type="PROSITE" id="PS51257">
    <property type="entry name" value="PROKAR_LIPOPROTEIN"/>
    <property type="match status" value="1"/>
</dbReference>
<dbReference type="RefSeq" id="WP_309989491.1">
    <property type="nucleotide sequence ID" value="NZ_JAVDTI010000006.1"/>
</dbReference>
<gene>
    <name evidence="1" type="ORF">J2W84_005240</name>
</gene>
<accession>A0ABU1R4A2</accession>
<reference evidence="1 2" key="1">
    <citation type="submission" date="2023-07" db="EMBL/GenBank/DDBJ databases">
        <title>Sorghum-associated microbial communities from plants grown in Nebraska, USA.</title>
        <authorList>
            <person name="Schachtman D."/>
        </authorList>
    </citation>
    <scope>NUCLEOTIDE SEQUENCE [LARGE SCALE GENOMIC DNA]</scope>
    <source>
        <strain evidence="1 2">BE57</strain>
    </source>
</reference>
<dbReference type="EMBL" id="JAVDTI010000006">
    <property type="protein sequence ID" value="MDR6808178.1"/>
    <property type="molecule type" value="Genomic_DNA"/>
</dbReference>
<protein>
    <recommendedName>
        <fullName evidence="3">Lipocalin-like domain-containing protein</fullName>
    </recommendedName>
</protein>
<name>A0ABU1R4A2_9BACT</name>
<evidence type="ECO:0000313" key="2">
    <source>
        <dbReference type="Proteomes" id="UP001264980"/>
    </source>
</evidence>
<proteinExistence type="predicted"/>
<sequence>MRKLLFIAILLTSISCKKDSDPTPSNDLTRDLVGSYQYRYSEVYLGNITIEYTVKWIITKTADNKISLSHRETGQVIPTGPIQHTTEPLEITFNDIELTRKDGFTLDRTVDWRLDSREMEKVRVVFEGNLVGGKLDVKSKTAIVFRGDVSEDLVTFTKL</sequence>
<dbReference type="Proteomes" id="UP001264980">
    <property type="component" value="Unassembled WGS sequence"/>
</dbReference>